<dbReference type="EMBL" id="WMJX01000002">
    <property type="protein sequence ID" value="MTG96881.1"/>
    <property type="molecule type" value="Genomic_DNA"/>
</dbReference>
<keyword evidence="2" id="KW-1185">Reference proteome</keyword>
<evidence type="ECO:0000313" key="2">
    <source>
        <dbReference type="Proteomes" id="UP000438760"/>
    </source>
</evidence>
<dbReference type="AlphaFoldDB" id="A0A6I3LK62"/>
<evidence type="ECO:0000313" key="1">
    <source>
        <dbReference type="EMBL" id="MTG96881.1"/>
    </source>
</evidence>
<dbReference type="NCBIfam" id="TIGR03512">
    <property type="entry name" value="GldD_lipo"/>
    <property type="match status" value="1"/>
</dbReference>
<dbReference type="Pfam" id="PF25593">
    <property type="entry name" value="GldD_lipo"/>
    <property type="match status" value="1"/>
</dbReference>
<dbReference type="InterPro" id="IPR019850">
    <property type="entry name" value="GldD-like"/>
</dbReference>
<reference evidence="1 2" key="1">
    <citation type="submission" date="2019-11" db="EMBL/GenBank/DDBJ databases">
        <title>Genome of Strain BIT-d1.</title>
        <authorList>
            <person name="Yang Y."/>
        </authorList>
    </citation>
    <scope>NUCLEOTIDE SEQUENCE [LARGE SCALE GENOMIC DNA]</scope>
    <source>
        <strain evidence="1 2">BIT-d1</strain>
    </source>
</reference>
<name>A0A6I3LK62_9FLAO</name>
<dbReference type="OrthoDB" id="679501at2"/>
<organism evidence="1 2">
    <name type="scientific">Myroides albus</name>
    <dbReference type="NCBI Taxonomy" id="2562892"/>
    <lineage>
        <taxon>Bacteria</taxon>
        <taxon>Pseudomonadati</taxon>
        <taxon>Bacteroidota</taxon>
        <taxon>Flavobacteriia</taxon>
        <taxon>Flavobacteriales</taxon>
        <taxon>Flavobacteriaceae</taxon>
        <taxon>Myroides</taxon>
    </lineage>
</organism>
<dbReference type="Proteomes" id="UP000438760">
    <property type="component" value="Unassembled WGS sequence"/>
</dbReference>
<proteinExistence type="predicted"/>
<protein>
    <submittedName>
        <fullName evidence="1">Gliding motility lipoprotein GldD</fullName>
    </submittedName>
</protein>
<keyword evidence="1" id="KW-0449">Lipoprotein</keyword>
<dbReference type="PROSITE" id="PS51257">
    <property type="entry name" value="PROKAR_LIPOPROTEIN"/>
    <property type="match status" value="1"/>
</dbReference>
<sequence length="207" mass="24194">MQKIRTLLFTILLFTSGLLLSCKNESLPKPKAFLALEYPVQEYSTFESQTKSFSFDKNKIASVKEVKADAIEIHYPQMKATIYLNYKRIDKNLDKLFKDAQKLTYEHFIKADDIIEQPYINPNDKVYGMFYSLQGDAATNVQFYVTDSVKNFLTASLYFYATPNYDSIYPAKEYIRSDMQHIIETLKWRKDEITDFTIKCGPNEINM</sequence>
<comment type="caution">
    <text evidence="1">The sequence shown here is derived from an EMBL/GenBank/DDBJ whole genome shotgun (WGS) entry which is preliminary data.</text>
</comment>
<accession>A0A6I3LK62</accession>
<dbReference type="RefSeq" id="WP_155090932.1">
    <property type="nucleotide sequence ID" value="NZ_CP102754.1"/>
</dbReference>
<gene>
    <name evidence="1" type="primary">gldD</name>
    <name evidence="1" type="ORF">GJV76_01760</name>
</gene>